<evidence type="ECO:0000313" key="6">
    <source>
        <dbReference type="Proteomes" id="UP000593566"/>
    </source>
</evidence>
<reference evidence="5 6" key="1">
    <citation type="journal article" date="2020" name="Genomics">
        <title>Complete, high-quality genomes from long-read metagenomic sequencing of two wolf lichen thalli reveals enigmatic genome architecture.</title>
        <authorList>
            <person name="McKenzie S.K."/>
            <person name="Walston R.F."/>
            <person name="Allen J.L."/>
        </authorList>
    </citation>
    <scope>NUCLEOTIDE SEQUENCE [LARGE SCALE GENOMIC DNA]</scope>
    <source>
        <strain evidence="5">WasteWater1</strain>
    </source>
</reference>
<feature type="domain" description="DNA2/NAM7 helicase helicase" evidence="3">
    <location>
        <begin position="363"/>
        <end position="716"/>
    </location>
</feature>
<evidence type="ECO:0008006" key="7">
    <source>
        <dbReference type="Google" id="ProtNLM"/>
    </source>
</evidence>
<dbReference type="RefSeq" id="XP_037155380.1">
    <property type="nucleotide sequence ID" value="XM_037299379.1"/>
</dbReference>
<feature type="region of interest" description="Disordered" evidence="2">
    <location>
        <begin position="1109"/>
        <end position="1182"/>
    </location>
</feature>
<evidence type="ECO:0000256" key="1">
    <source>
        <dbReference type="ARBA" id="ARBA00022806"/>
    </source>
</evidence>
<comment type="caution">
    <text evidence="5">The sequence shown here is derived from an EMBL/GenBank/DDBJ whole genome shotgun (WGS) entry which is preliminary data.</text>
</comment>
<keyword evidence="1" id="KW-0347">Helicase</keyword>
<dbReference type="Gene3D" id="3.40.50.300">
    <property type="entry name" value="P-loop containing nucleotide triphosphate hydrolases"/>
    <property type="match status" value="3"/>
</dbReference>
<dbReference type="InterPro" id="IPR027417">
    <property type="entry name" value="P-loop_NTPase"/>
</dbReference>
<keyword evidence="1" id="KW-0378">Hydrolase</keyword>
<accession>A0A8H6CP46</accession>
<protein>
    <recommendedName>
        <fullName evidence="7">DNA2/NAM7 helicase-like C-terminal domain-containing protein</fullName>
    </recommendedName>
</protein>
<dbReference type="Proteomes" id="UP000593566">
    <property type="component" value="Unassembled WGS sequence"/>
</dbReference>
<dbReference type="Pfam" id="PF13087">
    <property type="entry name" value="AAA_12"/>
    <property type="match status" value="1"/>
</dbReference>
<dbReference type="GO" id="GO:0004386">
    <property type="term" value="F:helicase activity"/>
    <property type="evidence" value="ECO:0007669"/>
    <property type="project" value="InterPro"/>
</dbReference>
<sequence length="1182" mass="132037">MEETWLQGLADDVKDGLKKLLLGIGPHMMTIWLLAYPNVETARKDWIVPLMSSVFSGYPAFWQYKAPENKVGLTIEDLEPINTFQKAMYVQYRANRNDNGQVRKLEDGRVEEDKTQIRGYHNFEKQLSWDTAFEFGVFNTVPVIRDVQFEKGQVAHLVLGTHLVHFEGLPKVPVTGFKGLYTMKQLERGVRGFVRQATDGPVPTHGAKIRAELDNANPQTGKPHMPSTDKRTIWKGTVLKDMQVPCKDTGTDFCVWFQMPLVGRTPRIHKTANERLENHKLVRMHIEVVIDETSAQREIDGMQKLADETFNAGTLAPARIALMSNPSKMTHTTSDLTERNPEMWRQWEAYCSQKYADNPAQLEIVTSLKEVKNKMTAIIGPPGTGKTTVLADITNGAVLCGHTVLVCAVSNNAVDKAANSCWEKFPIEHRHRYEFLRYETASAELQAYVTRADIRNPVVRDPNARLTYKASTMLEDDDLIAQTMAEAAALQGEHNKQLFALIRVCDDLSQALQEKREMDSRKKSNVPAPMTLPNRCFELTLQDQYRADADFHAELAAYRADKLDAAAILHKRQTSDYHTDAELAALGEDALDEAEITARLDDQRIPSIDQRDKSLEYRNSLDAYVLANGDVSIKAKEHFQTLRVRVVLRVFADTQALFTTCNNAGSELMVLGFNPTLIEIEESGQLTMAALANVLTSFSNWLAAIIFGDTRQLKPFGQSGRANEFRENATLSVLALLEEKKYPILRLVFQYRMAPAISRWVSEFFYKGLLKNQKIDGPNGDGSEYWMINVANGISRVQVNSTSLQNYANADRIGTLVDQTLAMGVPASKITVLVYYTGQLSLVSHKIQATAEANGRNWDLSAGNQISSVDSFQGEENEFVFVDLVVAHQRPEKTSDAVKDEESEDDDGSEGFRRSGRVTAHVKSGNRLCCALTRGRSCVVVVCQLAALLSTVKAKQKKGQAAVSAMARDFEERKLVYNDYTSLDTSPIGQAQRATWTEARLAVELKRQKAESLDFLNTQYKKVKKARYNEEFQDTAPQGIPHRFSEDHSPKPVWRRRRSRGNLQRARLETIQLSKQTSNWTDHDLQDPKQRSALVTEAGAVPVNVAGQTQRTAKVGKKAAKDAARKKAAEEAQGGKSKWKGKGKEKDVPVDVGKGKGKGKGKGCAGGSRESGAYGDKRELVL</sequence>
<name>A0A8H6CP46_9LECA</name>
<evidence type="ECO:0000259" key="3">
    <source>
        <dbReference type="Pfam" id="PF13086"/>
    </source>
</evidence>
<keyword evidence="1" id="KW-0547">Nucleotide-binding</keyword>
<feature type="domain" description="DNA2/NAM7 helicase-like C-terminal" evidence="4">
    <location>
        <begin position="736"/>
        <end position="944"/>
    </location>
</feature>
<dbReference type="InterPro" id="IPR041677">
    <property type="entry name" value="DNA2/NAM7_AAA_11"/>
</dbReference>
<dbReference type="InterPro" id="IPR045055">
    <property type="entry name" value="DNA2/NAM7-like"/>
</dbReference>
<dbReference type="InterPro" id="IPR041679">
    <property type="entry name" value="DNA2/NAM7-like_C"/>
</dbReference>
<proteinExistence type="predicted"/>
<feature type="compositionally biased region" description="Basic and acidic residues" evidence="2">
    <location>
        <begin position="1119"/>
        <end position="1130"/>
    </location>
</feature>
<dbReference type="EMBL" id="JACCJB010000005">
    <property type="protein sequence ID" value="KAF6227072.1"/>
    <property type="molecule type" value="Genomic_DNA"/>
</dbReference>
<keyword evidence="1" id="KW-0067">ATP-binding</keyword>
<dbReference type="PANTHER" id="PTHR10887:SF495">
    <property type="entry name" value="HELICASE SENATAXIN ISOFORM X1-RELATED"/>
    <property type="match status" value="1"/>
</dbReference>
<feature type="region of interest" description="Disordered" evidence="2">
    <location>
        <begin position="892"/>
        <end position="916"/>
    </location>
</feature>
<evidence type="ECO:0000259" key="4">
    <source>
        <dbReference type="Pfam" id="PF13087"/>
    </source>
</evidence>
<organism evidence="5 6">
    <name type="scientific">Letharia lupina</name>
    <dbReference type="NCBI Taxonomy" id="560253"/>
    <lineage>
        <taxon>Eukaryota</taxon>
        <taxon>Fungi</taxon>
        <taxon>Dikarya</taxon>
        <taxon>Ascomycota</taxon>
        <taxon>Pezizomycotina</taxon>
        <taxon>Lecanoromycetes</taxon>
        <taxon>OSLEUM clade</taxon>
        <taxon>Lecanoromycetidae</taxon>
        <taxon>Lecanorales</taxon>
        <taxon>Lecanorineae</taxon>
        <taxon>Parmeliaceae</taxon>
        <taxon>Letharia</taxon>
    </lineage>
</organism>
<dbReference type="PANTHER" id="PTHR10887">
    <property type="entry name" value="DNA2/NAM7 HELICASE FAMILY"/>
    <property type="match status" value="1"/>
</dbReference>
<dbReference type="GeneID" id="59336909"/>
<dbReference type="AlphaFoldDB" id="A0A8H6CP46"/>
<dbReference type="SUPFAM" id="SSF52540">
    <property type="entry name" value="P-loop containing nucleoside triphosphate hydrolases"/>
    <property type="match status" value="1"/>
</dbReference>
<dbReference type="CDD" id="cd18808">
    <property type="entry name" value="SF1_C_Upf1"/>
    <property type="match status" value="1"/>
</dbReference>
<feature type="region of interest" description="Disordered" evidence="2">
    <location>
        <begin position="1037"/>
        <end position="1061"/>
    </location>
</feature>
<dbReference type="Pfam" id="PF13086">
    <property type="entry name" value="AAA_11"/>
    <property type="match status" value="1"/>
</dbReference>
<keyword evidence="6" id="KW-1185">Reference proteome</keyword>
<evidence type="ECO:0000256" key="2">
    <source>
        <dbReference type="SAM" id="MobiDB-lite"/>
    </source>
</evidence>
<gene>
    <name evidence="5" type="ORF">HO133_008513</name>
</gene>
<evidence type="ECO:0000313" key="5">
    <source>
        <dbReference type="EMBL" id="KAF6227072.1"/>
    </source>
</evidence>
<dbReference type="InterPro" id="IPR047187">
    <property type="entry name" value="SF1_C_Upf1"/>
</dbReference>